<dbReference type="AlphaFoldDB" id="A0A382THI4"/>
<reference evidence="1" key="1">
    <citation type="submission" date="2018-05" db="EMBL/GenBank/DDBJ databases">
        <authorList>
            <person name="Lanie J.A."/>
            <person name="Ng W.-L."/>
            <person name="Kazmierczak K.M."/>
            <person name="Andrzejewski T.M."/>
            <person name="Davidsen T.M."/>
            <person name="Wayne K.J."/>
            <person name="Tettelin H."/>
            <person name="Glass J.I."/>
            <person name="Rusch D."/>
            <person name="Podicherti R."/>
            <person name="Tsui H.-C.T."/>
            <person name="Winkler M.E."/>
        </authorList>
    </citation>
    <scope>NUCLEOTIDE SEQUENCE</scope>
</reference>
<accession>A0A382THI4</accession>
<dbReference type="EMBL" id="UINC01136455">
    <property type="protein sequence ID" value="SVD21232.1"/>
    <property type="molecule type" value="Genomic_DNA"/>
</dbReference>
<sequence length="42" mass="5089">MKIKYLVPLICIFSIVFADSDIKKHRKKWHKKHHKVHARNHG</sequence>
<evidence type="ECO:0000313" key="1">
    <source>
        <dbReference type="EMBL" id="SVD21232.1"/>
    </source>
</evidence>
<proteinExistence type="predicted"/>
<protein>
    <submittedName>
        <fullName evidence="1">Uncharacterized protein</fullName>
    </submittedName>
</protein>
<feature type="non-terminal residue" evidence="1">
    <location>
        <position position="42"/>
    </location>
</feature>
<name>A0A382THI4_9ZZZZ</name>
<organism evidence="1">
    <name type="scientific">marine metagenome</name>
    <dbReference type="NCBI Taxonomy" id="408172"/>
    <lineage>
        <taxon>unclassified sequences</taxon>
        <taxon>metagenomes</taxon>
        <taxon>ecological metagenomes</taxon>
    </lineage>
</organism>
<gene>
    <name evidence="1" type="ORF">METZ01_LOCUS374086</name>
</gene>